<sequence length="83" mass="8934">MERKRGNGVQGHAQGVSDEATAARAVAASSSISVTDYGQHEWDGLLKISCDGIHDDNKEEWGKRRTFVYPTEMGNSIEAPAAA</sequence>
<evidence type="ECO:0000313" key="3">
    <source>
        <dbReference type="Proteomes" id="UP000050761"/>
    </source>
</evidence>
<protein>
    <submittedName>
        <fullName evidence="4">Reverse transcriptase</fullName>
    </submittedName>
</protein>
<feature type="region of interest" description="Disordered" evidence="1">
    <location>
        <begin position="1"/>
        <end position="25"/>
    </location>
</feature>
<reference evidence="4" key="2">
    <citation type="submission" date="2019-09" db="UniProtKB">
        <authorList>
            <consortium name="WormBaseParasite"/>
        </authorList>
    </citation>
    <scope>IDENTIFICATION</scope>
</reference>
<name>A0A183G3R9_HELPZ</name>
<evidence type="ECO:0000256" key="1">
    <source>
        <dbReference type="SAM" id="MobiDB-lite"/>
    </source>
</evidence>
<gene>
    <name evidence="2" type="ORF">HPBE_LOCUS16078</name>
</gene>
<dbReference type="WBParaSite" id="HPBE_0001607901-mRNA-1">
    <property type="protein sequence ID" value="HPBE_0001607901-mRNA-1"/>
    <property type="gene ID" value="HPBE_0001607901"/>
</dbReference>
<accession>A0A3P7ZW57</accession>
<feature type="compositionally biased region" description="Low complexity" evidence="1">
    <location>
        <begin position="16"/>
        <end position="25"/>
    </location>
</feature>
<dbReference type="EMBL" id="UZAH01029211">
    <property type="protein sequence ID" value="VDP04862.1"/>
    <property type="molecule type" value="Genomic_DNA"/>
</dbReference>
<accession>A0A183G3R9</accession>
<organism evidence="3 4">
    <name type="scientific">Heligmosomoides polygyrus</name>
    <name type="common">Parasitic roundworm</name>
    <dbReference type="NCBI Taxonomy" id="6339"/>
    <lineage>
        <taxon>Eukaryota</taxon>
        <taxon>Metazoa</taxon>
        <taxon>Ecdysozoa</taxon>
        <taxon>Nematoda</taxon>
        <taxon>Chromadorea</taxon>
        <taxon>Rhabditida</taxon>
        <taxon>Rhabditina</taxon>
        <taxon>Rhabditomorpha</taxon>
        <taxon>Strongyloidea</taxon>
        <taxon>Heligmosomidae</taxon>
        <taxon>Heligmosomoides</taxon>
    </lineage>
</organism>
<keyword evidence="3" id="KW-1185">Reference proteome</keyword>
<proteinExistence type="predicted"/>
<reference evidence="2 3" key="1">
    <citation type="submission" date="2018-11" db="EMBL/GenBank/DDBJ databases">
        <authorList>
            <consortium name="Pathogen Informatics"/>
        </authorList>
    </citation>
    <scope>NUCLEOTIDE SEQUENCE [LARGE SCALE GENOMIC DNA]</scope>
</reference>
<evidence type="ECO:0000313" key="2">
    <source>
        <dbReference type="EMBL" id="VDP04862.1"/>
    </source>
</evidence>
<dbReference type="Proteomes" id="UP000050761">
    <property type="component" value="Unassembled WGS sequence"/>
</dbReference>
<evidence type="ECO:0000313" key="4">
    <source>
        <dbReference type="WBParaSite" id="HPBE_0001607901-mRNA-1"/>
    </source>
</evidence>
<dbReference type="AlphaFoldDB" id="A0A183G3R9"/>